<evidence type="ECO:0000313" key="8">
    <source>
        <dbReference type="Proteomes" id="UP001498398"/>
    </source>
</evidence>
<dbReference type="InterPro" id="IPR056751">
    <property type="entry name" value="PAS_13"/>
</dbReference>
<dbReference type="Pfam" id="PF24990">
    <property type="entry name" value="PAS_13"/>
    <property type="match status" value="1"/>
</dbReference>
<comment type="subcellular location">
    <subcellularLocation>
        <location evidence="1">Nucleus</location>
    </subcellularLocation>
</comment>
<evidence type="ECO:0000256" key="2">
    <source>
        <dbReference type="ARBA" id="ARBA00022723"/>
    </source>
</evidence>
<dbReference type="PANTHER" id="PTHR31986:SF7">
    <property type="entry name" value="REGULATOR OF DRUG SENSITIVITY 2"/>
    <property type="match status" value="1"/>
</dbReference>
<evidence type="ECO:0000256" key="4">
    <source>
        <dbReference type="ARBA" id="ARBA00023163"/>
    </source>
</evidence>
<dbReference type="PANTHER" id="PTHR31986">
    <property type="entry name" value="REGULATOR OF DRUG SENSITIVITY 2"/>
    <property type="match status" value="1"/>
</dbReference>
<organism evidence="7 8">
    <name type="scientific">Marasmiellus scandens</name>
    <dbReference type="NCBI Taxonomy" id="2682957"/>
    <lineage>
        <taxon>Eukaryota</taxon>
        <taxon>Fungi</taxon>
        <taxon>Dikarya</taxon>
        <taxon>Basidiomycota</taxon>
        <taxon>Agaricomycotina</taxon>
        <taxon>Agaricomycetes</taxon>
        <taxon>Agaricomycetidae</taxon>
        <taxon>Agaricales</taxon>
        <taxon>Marasmiineae</taxon>
        <taxon>Omphalotaceae</taxon>
        <taxon>Marasmiellus</taxon>
    </lineage>
</organism>
<gene>
    <name evidence="7" type="primary">RDS2_2</name>
    <name evidence="7" type="ORF">VKT23_012858</name>
</gene>
<proteinExistence type="predicted"/>
<evidence type="ECO:0000313" key="7">
    <source>
        <dbReference type="EMBL" id="KAK7450549.1"/>
    </source>
</evidence>
<comment type="caution">
    <text evidence="7">The sequence shown here is derived from an EMBL/GenBank/DDBJ whole genome shotgun (WGS) entry which is preliminary data.</text>
</comment>
<keyword evidence="2" id="KW-0479">Metal-binding</keyword>
<dbReference type="InterPro" id="IPR053045">
    <property type="entry name" value="Zinc_cluster_trans_reg"/>
</dbReference>
<keyword evidence="8" id="KW-1185">Reference proteome</keyword>
<protein>
    <submittedName>
        <fullName evidence="7">Transcription factor</fullName>
    </submittedName>
</protein>
<accession>A0ABR1J981</accession>
<sequence length="107" mass="12509">MGVPACLWRRTGEIYKRNREFSQLVGVDGYLMREGRLCIYELMAEESVVNYWEKYGNVAADSSQKSRIDILRVAVQASAEPCPVYFDHQRQQRSSSCCNHCRFYCQR</sequence>
<evidence type="ECO:0000256" key="1">
    <source>
        <dbReference type="ARBA" id="ARBA00004123"/>
    </source>
</evidence>
<dbReference type="Proteomes" id="UP001498398">
    <property type="component" value="Unassembled WGS sequence"/>
</dbReference>
<evidence type="ECO:0000256" key="5">
    <source>
        <dbReference type="ARBA" id="ARBA00023242"/>
    </source>
</evidence>
<keyword evidence="3" id="KW-0805">Transcription regulation</keyword>
<name>A0ABR1J981_9AGAR</name>
<dbReference type="EMBL" id="JBANRG010000033">
    <property type="protein sequence ID" value="KAK7450549.1"/>
    <property type="molecule type" value="Genomic_DNA"/>
</dbReference>
<keyword evidence="4" id="KW-0804">Transcription</keyword>
<feature type="domain" description="ERT1/acuK family PAS" evidence="6">
    <location>
        <begin position="4"/>
        <end position="72"/>
    </location>
</feature>
<evidence type="ECO:0000256" key="3">
    <source>
        <dbReference type="ARBA" id="ARBA00023015"/>
    </source>
</evidence>
<keyword evidence="5" id="KW-0539">Nucleus</keyword>
<evidence type="ECO:0000259" key="6">
    <source>
        <dbReference type="Pfam" id="PF24990"/>
    </source>
</evidence>
<reference evidence="7 8" key="1">
    <citation type="submission" date="2024-01" db="EMBL/GenBank/DDBJ databases">
        <title>A draft genome for the cacao thread blight pathogen Marasmiellus scandens.</title>
        <authorList>
            <person name="Baruah I.K."/>
            <person name="Leung J."/>
            <person name="Bukari Y."/>
            <person name="Amoako-Attah I."/>
            <person name="Meinhardt L.W."/>
            <person name="Bailey B.A."/>
            <person name="Cohen S.P."/>
        </authorList>
    </citation>
    <scope>NUCLEOTIDE SEQUENCE [LARGE SCALE GENOMIC DNA]</scope>
    <source>
        <strain evidence="7 8">GH-19</strain>
    </source>
</reference>